<dbReference type="PaxDb" id="6239-M04C3.2a"/>
<dbReference type="AGR" id="WB:WBGene00010851"/>
<evidence type="ECO:0000313" key="4">
    <source>
        <dbReference type="WormBase" id="M04C3.2a"/>
    </source>
</evidence>
<dbReference type="AlphaFoldDB" id="G1K104"/>
<name>G1K104_CAEEL</name>
<dbReference type="InterPro" id="IPR038718">
    <property type="entry name" value="SNF2-like_sf"/>
</dbReference>
<dbReference type="SUPFAM" id="SSF52540">
    <property type="entry name" value="P-loop containing nucleoside triphosphate hydrolases"/>
    <property type="match status" value="1"/>
</dbReference>
<dbReference type="GeneID" id="180274"/>
<evidence type="ECO:0000313" key="3">
    <source>
        <dbReference type="Proteomes" id="UP000001940"/>
    </source>
</evidence>
<dbReference type="Gene3D" id="3.40.50.10810">
    <property type="entry name" value="Tandem AAA-ATPase domain"/>
    <property type="match status" value="1"/>
</dbReference>
<dbReference type="WormBase" id="M04C3.2a">
    <property type="protein sequence ID" value="CE46352"/>
    <property type="gene ID" value="WBGene00010851"/>
</dbReference>
<sequence length="587" mass="68657">MGFDLDEKQKNMMNSMAKYESGDNCGGIITIATATNDRIEEVLMSHIIEQNKTLENGSKPNKTLMVGSPSWTNKLQKLPSKCKKVPEVSEVPEECSENSQNDALSFYKLKRKTKSQDFVEEDIVLANYGLLETIQELKVTWERIIFHDFSLETKNNYHQFETVCKLNATFRWYITENHKQDRLEEYLVADDGKRMHVKGDIDTFLDQANLYLPSAEPKSRNLKTPLDGRQKDFKSNLAQREKEPVRGGIITTLIRDILIKETIIEFLLDQKNTSEEYGHSMGKTLLVVPPDMIESWKKLLEKLLEKDDLVIHYFYRNEDKKPDDSHEVVITTYDMLKNIENRNILWKRIIFEDNYSASEKDRQQYQLLFSFLCQLHAEYRWCLTENPTQQKLARFMNRKEYGESHNLIKSISLGNAKDDEEKSTAKLVKNIEGFLKQVTLRFPRSSNDYEKHITNAKKEKKENEPNIRKFCNNLLAAIISYTEEFYIKHFNISTESDEDIEEMYDSFCAGLQDPSHVGLIVKVWVDAHWNFSKSEQDRSFIVKAMKNIIENFEKAIEIIEKATQTSIEESYNQMRAARQQRTANREN</sequence>
<dbReference type="KEGG" id="cel:CELE_M04C3.2"/>
<protein>
    <submittedName>
        <fullName evidence="2">SNF2 N-terminal domain-containing protein</fullName>
    </submittedName>
</protein>
<dbReference type="InterPro" id="IPR000330">
    <property type="entry name" value="SNF2_N"/>
</dbReference>
<dbReference type="InterPro" id="IPR027417">
    <property type="entry name" value="P-loop_NTPase"/>
</dbReference>
<accession>G1K104</accession>
<evidence type="ECO:0000313" key="2">
    <source>
        <dbReference type="EMBL" id="CCC42191.1"/>
    </source>
</evidence>
<dbReference type="RefSeq" id="NP_001256858.1">
    <property type="nucleotide sequence ID" value="NM_001269929.1"/>
</dbReference>
<dbReference type="ExpressionAtlas" id="G1K104">
    <property type="expression patterns" value="baseline and differential"/>
</dbReference>
<dbReference type="CTD" id="180274"/>
<dbReference type="Bgee" id="WBGene00010851">
    <property type="expression patterns" value="Expressed in larva and 2 other cell types or tissues"/>
</dbReference>
<dbReference type="InParanoid" id="G1K104"/>
<evidence type="ECO:0000259" key="1">
    <source>
        <dbReference type="Pfam" id="PF00176"/>
    </source>
</evidence>
<feature type="domain" description="SNF2 N-terminal" evidence="1">
    <location>
        <begin position="264"/>
        <end position="397"/>
    </location>
</feature>
<dbReference type="eggNOG" id="KOG1001">
    <property type="taxonomic scope" value="Eukaryota"/>
</dbReference>
<dbReference type="GO" id="GO:0045087">
    <property type="term" value="P:innate immune response"/>
    <property type="evidence" value="ECO:0007007"/>
    <property type="project" value="WormBase"/>
</dbReference>
<dbReference type="EMBL" id="BX284605">
    <property type="protein sequence ID" value="CCC42191.1"/>
    <property type="molecule type" value="Genomic_DNA"/>
</dbReference>
<organism evidence="2 3">
    <name type="scientific">Caenorhabditis elegans</name>
    <dbReference type="NCBI Taxonomy" id="6239"/>
    <lineage>
        <taxon>Eukaryota</taxon>
        <taxon>Metazoa</taxon>
        <taxon>Ecdysozoa</taxon>
        <taxon>Nematoda</taxon>
        <taxon>Chromadorea</taxon>
        <taxon>Rhabditida</taxon>
        <taxon>Rhabditina</taxon>
        <taxon>Rhabditomorpha</taxon>
        <taxon>Rhabditoidea</taxon>
        <taxon>Rhabditidae</taxon>
        <taxon>Peloderinae</taxon>
        <taxon>Caenorhabditis</taxon>
    </lineage>
</organism>
<dbReference type="Pfam" id="PF00176">
    <property type="entry name" value="SNF2-rel_dom"/>
    <property type="match status" value="1"/>
</dbReference>
<dbReference type="PhylomeDB" id="G1K104"/>
<dbReference type="SMR" id="G1K104"/>
<keyword evidence="3" id="KW-1185">Reference proteome</keyword>
<dbReference type="PANTHER" id="PTHR21516:SF4">
    <property type="entry name" value="AAA_LID_7 DOMAIN-CONTAINING PROTEIN-RELATED"/>
    <property type="match status" value="1"/>
</dbReference>
<gene>
    <name evidence="2" type="ORF">CELE_M04C3.2</name>
    <name evidence="2 4" type="ORF">M04C3.2</name>
</gene>
<dbReference type="PANTHER" id="PTHR21516">
    <property type="entry name" value="AAA_LID_7 DOMAIN-CONTAINING PROTEIN-RELATED-RELATED"/>
    <property type="match status" value="1"/>
</dbReference>
<proteinExistence type="evidence at protein level"/>
<dbReference type="Proteomes" id="UP000001940">
    <property type="component" value="Chromosome V"/>
</dbReference>
<reference evidence="2 3" key="1">
    <citation type="journal article" date="1998" name="Science">
        <title>Genome sequence of the nematode C. elegans: a platform for investigating biology.</title>
        <authorList>
            <consortium name="The C. elegans sequencing consortium"/>
            <person name="Sulson J.E."/>
            <person name="Waterston R."/>
        </authorList>
    </citation>
    <scope>NUCLEOTIDE SEQUENCE [LARGE SCALE GENOMIC DNA]</scope>
    <source>
        <strain evidence="2 3">Bristol N2</strain>
    </source>
</reference>
<dbReference type="STRING" id="6239.M04C3.2a.1"/>
<dbReference type="OrthoDB" id="423559at2759"/>
<evidence type="ECO:0007829" key="5">
    <source>
        <dbReference type="PeptideAtlas" id="G1K104"/>
    </source>
</evidence>
<keyword evidence="5" id="KW-1267">Proteomics identification</keyword>
<dbReference type="GO" id="GO:0005524">
    <property type="term" value="F:ATP binding"/>
    <property type="evidence" value="ECO:0007669"/>
    <property type="project" value="InterPro"/>
</dbReference>